<sequence>MHEILKGIRVVEQGTFITGPCAAMALADLGADVIKVEAAGDGDPYRAFGEGLYSPHFQAYNRNKRAISLNLREPADEAVFRELAGGADVFIQNFRPGAAARMGADHARLSALNPGLVYCSISGFGPDGPYRDRPSYDSVTQALSGFLSVATDPARPRLLGPALADAITGLYAALGVLGALVERGRSGRGRLVEVSMLEAMTHFAIEPFTTFFALGEAPDALARPRLAHACIVACADGRHIGLHLSSLDKFWRALVEALGGEPLSADPRFATRPDRIRNYEALVEALDARFAARTRPEWLAHLATFDLPHAPLNSVAEAEDDAQSRHLGLVVPVAERHEGAERAIRPAFTFDGARAPSVRAAPRVDEHGAAIRRALAEAPGQWPARPTAAPREEILS</sequence>
<name>A0A1M6PSE1_9PROT</name>
<dbReference type="Pfam" id="PF02515">
    <property type="entry name" value="CoA_transf_3"/>
    <property type="match status" value="1"/>
</dbReference>
<dbReference type="InterPro" id="IPR003673">
    <property type="entry name" value="CoA-Trfase_fam_III"/>
</dbReference>
<dbReference type="AlphaFoldDB" id="A0A1M6PSE1"/>
<dbReference type="Gene3D" id="3.40.50.10540">
    <property type="entry name" value="Crotonobetainyl-coa:carnitine coa-transferase, domain 1"/>
    <property type="match status" value="1"/>
</dbReference>
<evidence type="ECO:0000256" key="1">
    <source>
        <dbReference type="ARBA" id="ARBA00022679"/>
    </source>
</evidence>
<dbReference type="InterPro" id="IPR044855">
    <property type="entry name" value="CoA-Trfase_III_dom3_sf"/>
</dbReference>
<dbReference type="PANTHER" id="PTHR48207">
    <property type="entry name" value="SUCCINATE--HYDROXYMETHYLGLUTARATE COA-TRANSFERASE"/>
    <property type="match status" value="1"/>
</dbReference>
<accession>A0A1M6PSE1</accession>
<keyword evidence="3" id="KW-1185">Reference proteome</keyword>
<dbReference type="InterPro" id="IPR023606">
    <property type="entry name" value="CoA-Trfase_III_dom_1_sf"/>
</dbReference>
<dbReference type="Gene3D" id="3.30.1540.10">
    <property type="entry name" value="formyl-coa transferase, domain 3"/>
    <property type="match status" value="1"/>
</dbReference>
<reference evidence="2 3" key="1">
    <citation type="submission" date="2016-11" db="EMBL/GenBank/DDBJ databases">
        <authorList>
            <person name="Jaros S."/>
            <person name="Januszkiewicz K."/>
            <person name="Wedrychowicz H."/>
        </authorList>
    </citation>
    <scope>NUCLEOTIDE SEQUENCE [LARGE SCALE GENOMIC DNA]</scope>
    <source>
        <strain evidence="2 3">DSM 14916</strain>
    </source>
</reference>
<keyword evidence="1 2" id="KW-0808">Transferase</keyword>
<evidence type="ECO:0000313" key="3">
    <source>
        <dbReference type="Proteomes" id="UP000184387"/>
    </source>
</evidence>
<dbReference type="EMBL" id="FQZF01000032">
    <property type="protein sequence ID" value="SHK10856.1"/>
    <property type="molecule type" value="Genomic_DNA"/>
</dbReference>
<dbReference type="InterPro" id="IPR050483">
    <property type="entry name" value="CoA-transferase_III_domain"/>
</dbReference>
<dbReference type="STRING" id="198092.SAMN02745194_04180"/>
<dbReference type="Proteomes" id="UP000184387">
    <property type="component" value="Unassembled WGS sequence"/>
</dbReference>
<organism evidence="2 3">
    <name type="scientific">Muricoccus roseus</name>
    <dbReference type="NCBI Taxonomy" id="198092"/>
    <lineage>
        <taxon>Bacteria</taxon>
        <taxon>Pseudomonadati</taxon>
        <taxon>Pseudomonadota</taxon>
        <taxon>Alphaproteobacteria</taxon>
        <taxon>Acetobacterales</taxon>
        <taxon>Roseomonadaceae</taxon>
        <taxon>Muricoccus</taxon>
    </lineage>
</organism>
<dbReference type="OrthoDB" id="9781472at2"/>
<evidence type="ECO:0000313" key="2">
    <source>
        <dbReference type="EMBL" id="SHK10856.1"/>
    </source>
</evidence>
<proteinExistence type="predicted"/>
<gene>
    <name evidence="2" type="ORF">SAMN02745194_04180</name>
</gene>
<dbReference type="PANTHER" id="PTHR48207:SF4">
    <property type="entry name" value="BLL6097 PROTEIN"/>
    <property type="match status" value="1"/>
</dbReference>
<dbReference type="GO" id="GO:0008410">
    <property type="term" value="F:CoA-transferase activity"/>
    <property type="evidence" value="ECO:0007669"/>
    <property type="project" value="TreeGrafter"/>
</dbReference>
<dbReference type="RefSeq" id="WP_073138356.1">
    <property type="nucleotide sequence ID" value="NZ_FQZF01000032.1"/>
</dbReference>
<protein>
    <submittedName>
        <fullName evidence="2">Crotonobetainyl-CoA:carnitine CoA-transferase CaiB</fullName>
    </submittedName>
</protein>
<dbReference type="SUPFAM" id="SSF89796">
    <property type="entry name" value="CoA-transferase family III (CaiB/BaiF)"/>
    <property type="match status" value="1"/>
</dbReference>